<keyword evidence="1" id="KW-0732">Signal</keyword>
<dbReference type="PROSITE" id="PS51257">
    <property type="entry name" value="PROKAR_LIPOPROTEIN"/>
    <property type="match status" value="1"/>
</dbReference>
<dbReference type="PIRSF" id="PIRSF029172">
    <property type="entry name" value="UCP029172_ABC_sbc_YnjB"/>
    <property type="match status" value="1"/>
</dbReference>
<evidence type="ECO:0000256" key="1">
    <source>
        <dbReference type="SAM" id="SignalP"/>
    </source>
</evidence>
<feature type="chain" id="PRO_5045195147" evidence="1">
    <location>
        <begin position="27"/>
        <end position="412"/>
    </location>
</feature>
<organism evidence="2 3">
    <name type="scientific">Nocardioides furvisabuli</name>
    <dbReference type="NCBI Taxonomy" id="375542"/>
    <lineage>
        <taxon>Bacteria</taxon>
        <taxon>Bacillati</taxon>
        <taxon>Actinomycetota</taxon>
        <taxon>Actinomycetes</taxon>
        <taxon>Propionibacteriales</taxon>
        <taxon>Nocardioidaceae</taxon>
        <taxon>Nocardioides</taxon>
    </lineage>
</organism>
<dbReference type="InterPro" id="IPR006059">
    <property type="entry name" value="SBP"/>
</dbReference>
<dbReference type="EMBL" id="BAAAMQ010000012">
    <property type="protein sequence ID" value="GAA2110065.1"/>
    <property type="molecule type" value="Genomic_DNA"/>
</dbReference>
<name>A0ABP5J0V0_9ACTN</name>
<comment type="caution">
    <text evidence="2">The sequence shown here is derived from an EMBL/GenBank/DDBJ whole genome shotgun (WGS) entry which is preliminary data.</text>
</comment>
<reference evidence="3" key="1">
    <citation type="journal article" date="2019" name="Int. J. Syst. Evol. Microbiol.">
        <title>The Global Catalogue of Microorganisms (GCM) 10K type strain sequencing project: providing services to taxonomists for standard genome sequencing and annotation.</title>
        <authorList>
            <consortium name="The Broad Institute Genomics Platform"/>
            <consortium name="The Broad Institute Genome Sequencing Center for Infectious Disease"/>
            <person name="Wu L."/>
            <person name="Ma J."/>
        </authorList>
    </citation>
    <scope>NUCLEOTIDE SEQUENCE [LARGE SCALE GENOMIC DNA]</scope>
    <source>
        <strain evidence="3">JCM 13813</strain>
    </source>
</reference>
<dbReference type="PANTHER" id="PTHR42779">
    <property type="entry name" value="PROTEIN YNJB"/>
    <property type="match status" value="1"/>
</dbReference>
<dbReference type="SUPFAM" id="SSF53850">
    <property type="entry name" value="Periplasmic binding protein-like II"/>
    <property type="match status" value="1"/>
</dbReference>
<dbReference type="NCBIfam" id="NF008633">
    <property type="entry name" value="PRK11622.1"/>
    <property type="match status" value="1"/>
</dbReference>
<dbReference type="InterPro" id="IPR027020">
    <property type="entry name" value="YnjB"/>
</dbReference>
<dbReference type="RefSeq" id="WP_231251601.1">
    <property type="nucleotide sequence ID" value="NZ_BAAAMQ010000012.1"/>
</dbReference>
<dbReference type="PANTHER" id="PTHR42779:SF1">
    <property type="entry name" value="PROTEIN YNJB"/>
    <property type="match status" value="1"/>
</dbReference>
<protein>
    <submittedName>
        <fullName evidence="2">ABC transporter substrate-binding protein</fullName>
    </submittedName>
</protein>
<feature type="signal peptide" evidence="1">
    <location>
        <begin position="1"/>
        <end position="26"/>
    </location>
</feature>
<keyword evidence="3" id="KW-1185">Reference proteome</keyword>
<evidence type="ECO:0000313" key="2">
    <source>
        <dbReference type="EMBL" id="GAA2110065.1"/>
    </source>
</evidence>
<gene>
    <name evidence="2" type="ORF">GCM10009726_25400</name>
</gene>
<dbReference type="Pfam" id="PF13416">
    <property type="entry name" value="SBP_bac_8"/>
    <property type="match status" value="1"/>
</dbReference>
<accession>A0ABP5J0V0</accession>
<sequence length="412" mass="44028">MSARPVSLAATALASALLVSACAAPAADSPATSADRPWDEVLAEAEGQTVDLWMYGGDERGNAYVDDVLAPAAADLGVTVRRVPVADTKDAMRRLLAERAAGEDEGSVDLVWVNGDNFATGQEAGAWLCGWSDDLPNMRYVSDEDPLVSEDFGVPVEGCESPWHKAQFTFAYDSARVTDPPATVAGLLDWAEANPGRFTYPAPPDFTGSVFVRQALYALSGGAEGVPAAFDEGAYDELTPALWERLRDLAPALWREGRTHPRDQVALDRLFADGQVDFTMTYGPATLTELVEDGTFAPTTRVLSVEDGTIGNASFLAIPASSPDQAGAMAVADLALSPEQQVAKADPDVWGQFTVLDIALLEDDAAHAFDRLPDSPVVPAYDELSRNAQPELSSSWVTPLDEGWRREVLGRP</sequence>
<dbReference type="Proteomes" id="UP001501161">
    <property type="component" value="Unassembled WGS sequence"/>
</dbReference>
<dbReference type="Gene3D" id="3.40.190.10">
    <property type="entry name" value="Periplasmic binding protein-like II"/>
    <property type="match status" value="2"/>
</dbReference>
<evidence type="ECO:0000313" key="3">
    <source>
        <dbReference type="Proteomes" id="UP001501161"/>
    </source>
</evidence>
<proteinExistence type="predicted"/>